<evidence type="ECO:0000256" key="6">
    <source>
        <dbReference type="ARBA" id="ARBA00022777"/>
    </source>
</evidence>
<evidence type="ECO:0000256" key="9">
    <source>
        <dbReference type="ARBA" id="ARBA00032554"/>
    </source>
</evidence>
<dbReference type="EMBL" id="JBHUMP010000009">
    <property type="protein sequence ID" value="MFD2740209.1"/>
    <property type="molecule type" value="Genomic_DNA"/>
</dbReference>
<evidence type="ECO:0000256" key="10">
    <source>
        <dbReference type="HAMAP-Rule" id="MF_00061"/>
    </source>
</evidence>
<evidence type="ECO:0000256" key="2">
    <source>
        <dbReference type="ARBA" id="ARBA00012052"/>
    </source>
</evidence>
<evidence type="ECO:0000256" key="3">
    <source>
        <dbReference type="ARBA" id="ARBA00017473"/>
    </source>
</evidence>
<dbReference type="InterPro" id="IPR014721">
    <property type="entry name" value="Ribsml_uS5_D2-typ_fold_subgr"/>
</dbReference>
<evidence type="ECO:0000259" key="11">
    <source>
        <dbReference type="Pfam" id="PF00288"/>
    </source>
</evidence>
<evidence type="ECO:0000259" key="12">
    <source>
        <dbReference type="Pfam" id="PF08544"/>
    </source>
</evidence>
<comment type="function">
    <text evidence="10">Catalyzes the phosphorylation of the position 2 hydroxy group of 4-diphosphocytidyl-2C-methyl-D-erythritol.</text>
</comment>
<keyword evidence="14" id="KW-1185">Reference proteome</keyword>
<proteinExistence type="inferred from homology"/>
<feature type="domain" description="GHMP kinase C-terminal" evidence="12">
    <location>
        <begin position="215"/>
        <end position="273"/>
    </location>
</feature>
<dbReference type="PANTHER" id="PTHR43527">
    <property type="entry name" value="4-DIPHOSPHOCYTIDYL-2-C-METHYL-D-ERYTHRITOL KINASE, CHLOROPLASTIC"/>
    <property type="match status" value="1"/>
</dbReference>
<comment type="pathway">
    <text evidence="10">Isoprenoid biosynthesis; isopentenyl diphosphate biosynthesis via DXP pathway; isopentenyl diphosphate from 1-deoxy-D-xylulose 5-phosphate: step 3/6.</text>
</comment>
<dbReference type="Proteomes" id="UP001597474">
    <property type="component" value="Unassembled WGS sequence"/>
</dbReference>
<dbReference type="NCBIfam" id="NF011202">
    <property type="entry name" value="PRK14608.1"/>
    <property type="match status" value="1"/>
</dbReference>
<protein>
    <recommendedName>
        <fullName evidence="3 10">4-diphosphocytidyl-2-C-methyl-D-erythritol kinase</fullName>
        <shortName evidence="10">CMK</shortName>
        <ecNumber evidence="2 10">2.7.1.148</ecNumber>
    </recommendedName>
    <alternativeName>
        <fullName evidence="9 10">4-(cytidine-5'-diphospho)-2-C-methyl-D-erythritol kinase</fullName>
    </alternativeName>
</protein>
<dbReference type="NCBIfam" id="TIGR00154">
    <property type="entry name" value="ispE"/>
    <property type="match status" value="1"/>
</dbReference>
<dbReference type="InterPro" id="IPR013750">
    <property type="entry name" value="GHMP_kinase_C_dom"/>
</dbReference>
<sequence length="287" mass="30019">MNDADSAAAPVRWIERQGFAKINLTLHVTGQRQDGYHLLDSLVVRAGVGDRIRVTAAETLSLKVNGPLADGVPVDARNLVLRAAEFLDDGAGRGATIHLTKNLPPASGIGGGSADAAATLQALAELWSVPLPVDVSSLGADVPVCMETGPQRMSGVGERLIALPALPPCWLVLVNPHVAVTTPAVFESLENKQNPAMARQIPIFSQARDVAEWLATQRNDLQAPALKLVPQIAACLGALEDALLARMSGSGATCFGLFASADAAEAAAARITRDHPDWWVASAPLLS</sequence>
<comment type="catalytic activity">
    <reaction evidence="10">
        <text>4-CDP-2-C-methyl-D-erythritol + ATP = 4-CDP-2-C-methyl-D-erythritol 2-phosphate + ADP + H(+)</text>
        <dbReference type="Rhea" id="RHEA:18437"/>
        <dbReference type="ChEBI" id="CHEBI:15378"/>
        <dbReference type="ChEBI" id="CHEBI:30616"/>
        <dbReference type="ChEBI" id="CHEBI:57823"/>
        <dbReference type="ChEBI" id="CHEBI:57919"/>
        <dbReference type="ChEBI" id="CHEBI:456216"/>
        <dbReference type="EC" id="2.7.1.148"/>
    </reaction>
</comment>
<dbReference type="InterPro" id="IPR004424">
    <property type="entry name" value="IspE"/>
</dbReference>
<keyword evidence="5 10" id="KW-0547">Nucleotide-binding</keyword>
<dbReference type="PIRSF" id="PIRSF010376">
    <property type="entry name" value="IspE"/>
    <property type="match status" value="1"/>
</dbReference>
<gene>
    <name evidence="10" type="primary">ispE</name>
    <name evidence="13" type="ORF">ACFSUD_11545</name>
</gene>
<dbReference type="Gene3D" id="3.30.230.10">
    <property type="match status" value="1"/>
</dbReference>
<feature type="active site" evidence="10">
    <location>
        <position position="141"/>
    </location>
</feature>
<feature type="active site" evidence="10">
    <location>
        <position position="21"/>
    </location>
</feature>
<evidence type="ECO:0000256" key="7">
    <source>
        <dbReference type="ARBA" id="ARBA00022840"/>
    </source>
</evidence>
<dbReference type="Pfam" id="PF08544">
    <property type="entry name" value="GHMP_kinases_C"/>
    <property type="match status" value="1"/>
</dbReference>
<evidence type="ECO:0000313" key="13">
    <source>
        <dbReference type="EMBL" id="MFD2740209.1"/>
    </source>
</evidence>
<dbReference type="RefSeq" id="WP_386374550.1">
    <property type="nucleotide sequence ID" value="NZ_JBHUMP010000009.1"/>
</dbReference>
<dbReference type="HAMAP" id="MF_00061">
    <property type="entry name" value="IspE"/>
    <property type="match status" value="1"/>
</dbReference>
<accession>A0ABW5U2X9</accession>
<keyword evidence="7 10" id="KW-0067">ATP-binding</keyword>
<dbReference type="InterPro" id="IPR006204">
    <property type="entry name" value="GHMP_kinase_N_dom"/>
</dbReference>
<dbReference type="EC" id="2.7.1.148" evidence="2 10"/>
<keyword evidence="8 10" id="KW-0414">Isoprene biosynthesis</keyword>
<dbReference type="SUPFAM" id="SSF54211">
    <property type="entry name" value="Ribosomal protein S5 domain 2-like"/>
    <property type="match status" value="1"/>
</dbReference>
<comment type="similarity">
    <text evidence="1 10">Belongs to the GHMP kinase family. IspE subfamily.</text>
</comment>
<dbReference type="PANTHER" id="PTHR43527:SF2">
    <property type="entry name" value="4-DIPHOSPHOCYTIDYL-2-C-METHYL-D-ERYTHRITOL KINASE, CHLOROPLASTIC"/>
    <property type="match status" value="1"/>
</dbReference>
<evidence type="ECO:0000256" key="1">
    <source>
        <dbReference type="ARBA" id="ARBA00009684"/>
    </source>
</evidence>
<evidence type="ECO:0000313" key="14">
    <source>
        <dbReference type="Proteomes" id="UP001597474"/>
    </source>
</evidence>
<reference evidence="14" key="1">
    <citation type="journal article" date="2019" name="Int. J. Syst. Evol. Microbiol.">
        <title>The Global Catalogue of Microorganisms (GCM) 10K type strain sequencing project: providing services to taxonomists for standard genome sequencing and annotation.</title>
        <authorList>
            <consortium name="The Broad Institute Genomics Platform"/>
            <consortium name="The Broad Institute Genome Sequencing Center for Infectious Disease"/>
            <person name="Wu L."/>
            <person name="Ma J."/>
        </authorList>
    </citation>
    <scope>NUCLEOTIDE SEQUENCE [LARGE SCALE GENOMIC DNA]</scope>
    <source>
        <strain evidence="14">TISTR 2562</strain>
    </source>
</reference>
<name>A0ABW5U2X9_9RHOB</name>
<evidence type="ECO:0000256" key="5">
    <source>
        <dbReference type="ARBA" id="ARBA00022741"/>
    </source>
</evidence>
<dbReference type="GO" id="GO:0050515">
    <property type="term" value="F:4-(cytidine 5'-diphospho)-2-C-methyl-D-erythritol kinase activity"/>
    <property type="evidence" value="ECO:0007669"/>
    <property type="project" value="UniProtKB-EC"/>
</dbReference>
<feature type="binding site" evidence="10">
    <location>
        <begin position="104"/>
        <end position="114"/>
    </location>
    <ligand>
        <name>ATP</name>
        <dbReference type="ChEBI" id="CHEBI:30616"/>
    </ligand>
</feature>
<dbReference type="InterPro" id="IPR036554">
    <property type="entry name" value="GHMP_kinase_C_sf"/>
</dbReference>
<evidence type="ECO:0000256" key="8">
    <source>
        <dbReference type="ARBA" id="ARBA00023229"/>
    </source>
</evidence>
<keyword evidence="6 10" id="KW-0418">Kinase</keyword>
<feature type="domain" description="GHMP kinase N-terminal" evidence="11">
    <location>
        <begin position="78"/>
        <end position="140"/>
    </location>
</feature>
<organism evidence="13 14">
    <name type="scientific">Sulfitobacter aestuarii</name>
    <dbReference type="NCBI Taxonomy" id="2161676"/>
    <lineage>
        <taxon>Bacteria</taxon>
        <taxon>Pseudomonadati</taxon>
        <taxon>Pseudomonadota</taxon>
        <taxon>Alphaproteobacteria</taxon>
        <taxon>Rhodobacterales</taxon>
        <taxon>Roseobacteraceae</taxon>
        <taxon>Sulfitobacter</taxon>
    </lineage>
</organism>
<dbReference type="Pfam" id="PF00288">
    <property type="entry name" value="GHMP_kinases_N"/>
    <property type="match status" value="1"/>
</dbReference>
<comment type="caution">
    <text evidence="13">The sequence shown here is derived from an EMBL/GenBank/DDBJ whole genome shotgun (WGS) entry which is preliminary data.</text>
</comment>
<dbReference type="Gene3D" id="3.30.70.890">
    <property type="entry name" value="GHMP kinase, C-terminal domain"/>
    <property type="match status" value="1"/>
</dbReference>
<evidence type="ECO:0000256" key="4">
    <source>
        <dbReference type="ARBA" id="ARBA00022679"/>
    </source>
</evidence>
<dbReference type="SUPFAM" id="SSF55060">
    <property type="entry name" value="GHMP Kinase, C-terminal domain"/>
    <property type="match status" value="1"/>
</dbReference>
<keyword evidence="4 10" id="KW-0808">Transferase</keyword>
<dbReference type="InterPro" id="IPR020568">
    <property type="entry name" value="Ribosomal_Su5_D2-typ_SF"/>
</dbReference>